<dbReference type="PANTHER" id="PTHR47691">
    <property type="entry name" value="REGULATOR-RELATED"/>
    <property type="match status" value="1"/>
</dbReference>
<dbReference type="Proteomes" id="UP000050833">
    <property type="component" value="Unassembled WGS sequence"/>
</dbReference>
<evidence type="ECO:0000256" key="2">
    <source>
        <dbReference type="SAM" id="Coils"/>
    </source>
</evidence>
<keyword evidence="5" id="KW-1185">Reference proteome</keyword>
<name>A0AAW3JPP9_9FIRM</name>
<comment type="caution">
    <text evidence="4">The sequence shown here is derived from an EMBL/GenBank/DDBJ whole genome shotgun (WGS) entry which is preliminary data.</text>
</comment>
<dbReference type="SUPFAM" id="SSF52540">
    <property type="entry name" value="P-loop containing nucleoside triphosphate hydrolases"/>
    <property type="match status" value="1"/>
</dbReference>
<dbReference type="GO" id="GO:0005524">
    <property type="term" value="F:ATP binding"/>
    <property type="evidence" value="ECO:0007669"/>
    <property type="project" value="InterPro"/>
</dbReference>
<dbReference type="EMBL" id="LLKB01000005">
    <property type="protein sequence ID" value="KQC84499.1"/>
    <property type="molecule type" value="Genomic_DNA"/>
</dbReference>
<dbReference type="PROSITE" id="PS50011">
    <property type="entry name" value="PROTEIN_KINASE_DOM"/>
    <property type="match status" value="1"/>
</dbReference>
<dbReference type="PROSITE" id="PS50005">
    <property type="entry name" value="TPR"/>
    <property type="match status" value="1"/>
</dbReference>
<evidence type="ECO:0000256" key="1">
    <source>
        <dbReference type="PROSITE-ProRule" id="PRU00339"/>
    </source>
</evidence>
<evidence type="ECO:0000259" key="3">
    <source>
        <dbReference type="PROSITE" id="PS50011"/>
    </source>
</evidence>
<evidence type="ECO:0000313" key="5">
    <source>
        <dbReference type="Proteomes" id="UP000050833"/>
    </source>
</evidence>
<keyword evidence="1" id="KW-0802">TPR repeat</keyword>
<dbReference type="Gene3D" id="3.40.50.300">
    <property type="entry name" value="P-loop containing nucleotide triphosphate hydrolases"/>
    <property type="match status" value="1"/>
</dbReference>
<organism evidence="4 5">
    <name type="scientific">Butyribacter intestini</name>
    <dbReference type="NCBI Taxonomy" id="1703332"/>
    <lineage>
        <taxon>Bacteria</taxon>
        <taxon>Bacillati</taxon>
        <taxon>Bacillota</taxon>
        <taxon>Clostridia</taxon>
        <taxon>Lachnospirales</taxon>
        <taxon>Lachnospiraceae</taxon>
        <taxon>Butyribacter</taxon>
    </lineage>
</organism>
<feature type="repeat" description="TPR" evidence="1">
    <location>
        <begin position="969"/>
        <end position="1002"/>
    </location>
</feature>
<dbReference type="InterPro" id="IPR011009">
    <property type="entry name" value="Kinase-like_dom_sf"/>
</dbReference>
<feature type="coiled-coil region" evidence="2">
    <location>
        <begin position="1477"/>
        <end position="1504"/>
    </location>
</feature>
<dbReference type="InterPro" id="IPR027417">
    <property type="entry name" value="P-loop_NTPase"/>
</dbReference>
<dbReference type="InterPro" id="IPR008271">
    <property type="entry name" value="Ser/Thr_kinase_AS"/>
</dbReference>
<protein>
    <recommendedName>
        <fullName evidence="3">Protein kinase domain-containing protein</fullName>
    </recommendedName>
</protein>
<feature type="domain" description="Protein kinase" evidence="3">
    <location>
        <begin position="22"/>
        <end position="307"/>
    </location>
</feature>
<accession>A0AAW3JPP9</accession>
<gene>
    <name evidence="4" type="ORF">APZ18_06990</name>
</gene>
<dbReference type="Gene3D" id="1.25.40.10">
    <property type="entry name" value="Tetratricopeptide repeat domain"/>
    <property type="match status" value="1"/>
</dbReference>
<dbReference type="SUPFAM" id="SSF56112">
    <property type="entry name" value="Protein kinase-like (PK-like)"/>
    <property type="match status" value="1"/>
</dbReference>
<sequence length="1520" mass="178038">MADSRIALDNGSVLALTDERMIGIVSEIGRGANCVVYNAVYHDSIGVKHYIRLKECYPAYMMIERKKDNSLELCGDGEVEFERAKQEFVEAYRKNVFVKQTLGLVNSTVNPAEIINANNTVYILMTLDEGCDYGKYKDQTLEECITHIKSLAKVIQKYHTAGYLHLDIKPENMFILPESSEHILLFDFDSVARADEISSGEKAGLSFSKGFSAPEQIKGEIKKIGFHTDIFSIGAVLFFKLFNRKAELDDCRISSTYDYDNMCYKSEKYQPKLYRELSVFFKKTISTSTIPRWQTVEPVIEKLDELISLSNPDGVYLKDSFLYNSGCFVGRKTEIMIIDDRLSANQLVFLSGIGGIGKTELAKKYADKYREKYNTITFAIYEKDIKTLVNNEIMINNLEQDEKETDEEYFKRKLKILEKTAKEDDLIIIDNFDVEYDEKLESLFRCPAKFIITTRMDFRDYNYKQINVDKMADIEELLELFYSYNDEEYSETDEKYIEKLIEYTDRHTMTVELIAKYLRTTLEKPEKLYNKFLEKEGTSNTGQSGIKQRKDRKLRIESVNNHISTLFDISGLNNDEKEIMSSLSLFAGIRILQEEYEKIYGTDTADLYLRKLIKSGWIEYNEKNKKISLHQVIQDVVYKNLVPCAEKCPNIVAGMICYAAKKPENHSEKLIRRKILKIFMERLSGENISYARLCLAYGKDMQLDKALEICKKNESSEAYDIIQKIYRKKINNALVNGMAGSSDKNTVLNRLKEIKNMMEQVIRYCGKYRETVLNTDELLSYKKDDSYANAHETINSDINKYIAKEYIAAASEIQKDLEQNMYAFLIDKPDKDNARICELDEIYDTIEWMYREAVEAIPKTAYEISQKEELNKKIFDFYSEGDFMAVYRNKYYADMDKAYKYQKILSELRKNETVDTSDMSITDENGTTKLWFDDISCTEYAGKLEEEGKYTEAEVYYKKAYENGEEMYETAMKNIAAMYEKTGEYEKAAQEYKSVLDKDKKRMSKETDCLIGYSCDICLKLVKLYIKQDRYSEAEKYIKELISYEKKDAEEYDEYALNYMIAAFYTLYKIEQKIDGEHKKNIDIPKQQTIIKTGNADVNAAERLWKECLIYYDMLGENKIESEIFDFIYEYVRKENAAYENLVKIADRIENWQNEEFKEKLINSMIAKYKKEKLFAKHHIVLLIKLSETLIEYDDNDTNIRSAMNCLDNAKKICRQNKITDEYILGILIMAEIKIRTVIDIDIESSDYDKNYAKINELRKRCDYMAVAKYRIKYEENKTEEQIQIWEEAADGYDMAEKYISEQKCLKQLYKIMNEMCEKGEIKKTDAKYMNLLEKMINVHIAQMVQEENDIKKIKMNTFNDTQTSENKISEKSISSDEYKMYAEKYYDIALKSYEAEDKTKAWKKINEIKKAGDLFRNLRETKKAMEIYINAIYLAFENEKEAKNSKIKGRITDIIITLKNELSGCITNCRAGKKEVSDANKNEHERQENIERVEEESRELIKKITDEYEYKKIEFKNNR</sequence>
<evidence type="ECO:0000313" key="4">
    <source>
        <dbReference type="EMBL" id="KQC84499.1"/>
    </source>
</evidence>
<dbReference type="SUPFAM" id="SSF48452">
    <property type="entry name" value="TPR-like"/>
    <property type="match status" value="1"/>
</dbReference>
<dbReference type="SMART" id="SM00028">
    <property type="entry name" value="TPR"/>
    <property type="match status" value="2"/>
</dbReference>
<dbReference type="InterPro" id="IPR011990">
    <property type="entry name" value="TPR-like_helical_dom_sf"/>
</dbReference>
<dbReference type="InterPro" id="IPR000719">
    <property type="entry name" value="Prot_kinase_dom"/>
</dbReference>
<dbReference type="PANTHER" id="PTHR47691:SF3">
    <property type="entry name" value="HTH-TYPE TRANSCRIPTIONAL REGULATOR RV0890C-RELATED"/>
    <property type="match status" value="1"/>
</dbReference>
<dbReference type="Gene3D" id="1.10.510.10">
    <property type="entry name" value="Transferase(Phosphotransferase) domain 1"/>
    <property type="match status" value="1"/>
</dbReference>
<dbReference type="InterPro" id="IPR019734">
    <property type="entry name" value="TPR_rpt"/>
</dbReference>
<dbReference type="RefSeq" id="WP_055943231.1">
    <property type="nucleotide sequence ID" value="NZ_LLKB01000005.1"/>
</dbReference>
<dbReference type="GO" id="GO:0004672">
    <property type="term" value="F:protein kinase activity"/>
    <property type="evidence" value="ECO:0007669"/>
    <property type="project" value="InterPro"/>
</dbReference>
<dbReference type="SMART" id="SM00220">
    <property type="entry name" value="S_TKc"/>
    <property type="match status" value="1"/>
</dbReference>
<keyword evidence="2" id="KW-0175">Coiled coil</keyword>
<dbReference type="PROSITE" id="PS00108">
    <property type="entry name" value="PROTEIN_KINASE_ST"/>
    <property type="match status" value="1"/>
</dbReference>
<reference evidence="4 5" key="1">
    <citation type="submission" date="2015-10" db="EMBL/GenBank/DDBJ databases">
        <title>Butyribacter intestini gen. nov., sp. nov., a butyric acid-producing bacterium of the family Lachnospiraceae isolated from the human faeces.</title>
        <authorList>
            <person name="Zou Y."/>
            <person name="Xue W."/>
            <person name="Luo G."/>
            <person name="Lv M."/>
        </authorList>
    </citation>
    <scope>NUCLEOTIDE SEQUENCE [LARGE SCALE GENOMIC DNA]</scope>
    <source>
        <strain evidence="4 5">TF01-11</strain>
    </source>
</reference>
<proteinExistence type="predicted"/>